<proteinExistence type="predicted"/>
<gene>
    <name evidence="1" type="ORF">EXM42_03675</name>
</gene>
<comment type="caution">
    <text evidence="1">The sequence shown here is derived from an EMBL/GenBank/DDBJ whole genome shotgun (WGS) entry which is preliminary data.</text>
</comment>
<organism evidence="1 2">
    <name type="scientific">Clostridium botulinum</name>
    <dbReference type="NCBI Taxonomy" id="1491"/>
    <lineage>
        <taxon>Bacteria</taxon>
        <taxon>Bacillati</taxon>
        <taxon>Bacillota</taxon>
        <taxon>Clostridia</taxon>
        <taxon>Eubacteriales</taxon>
        <taxon>Clostridiaceae</taxon>
        <taxon>Clostridium</taxon>
    </lineage>
</organism>
<dbReference type="AlphaFoldDB" id="A0A6M0SVG7"/>
<protein>
    <submittedName>
        <fullName evidence="1">Uncharacterized protein</fullName>
    </submittedName>
</protein>
<name>A0A6M0SVG7_CLOBO</name>
<accession>A0A6M0SVG7</accession>
<evidence type="ECO:0000313" key="2">
    <source>
        <dbReference type="Proteomes" id="UP000473089"/>
    </source>
</evidence>
<sequence>MNILGREKVSLKTNLKRAVEGGITVVMIKLNGTQKT</sequence>
<reference evidence="1 2" key="1">
    <citation type="submission" date="2019-02" db="EMBL/GenBank/DDBJ databases">
        <title>Genome sequencing of Clostridium botulinum clinical isolates.</title>
        <authorList>
            <person name="Brunt J."/>
            <person name="Van Vliet A.H.M."/>
            <person name="Stringer S.C."/>
            <person name="Grant K.A."/>
            <person name="Carter A.C."/>
            <person name="Peck M.W."/>
        </authorList>
    </citation>
    <scope>NUCLEOTIDE SEQUENCE [LARGE SCALE GENOMIC DNA]</scope>
    <source>
        <strain evidence="1 2">R1125/03</strain>
    </source>
</reference>
<evidence type="ECO:0000313" key="1">
    <source>
        <dbReference type="EMBL" id="NFA59527.1"/>
    </source>
</evidence>
<dbReference type="EMBL" id="SGJP01000005">
    <property type="protein sequence ID" value="NFA59527.1"/>
    <property type="molecule type" value="Genomic_DNA"/>
</dbReference>
<dbReference type="Proteomes" id="UP000473089">
    <property type="component" value="Unassembled WGS sequence"/>
</dbReference>